<dbReference type="SUPFAM" id="SSF54211">
    <property type="entry name" value="Ribosomal protein S5 domain 2-like"/>
    <property type="match status" value="1"/>
</dbReference>
<keyword evidence="3" id="KW-0067">ATP-binding</keyword>
<dbReference type="Gene3D" id="3.30.230.80">
    <property type="match status" value="1"/>
</dbReference>
<evidence type="ECO:0000313" key="6">
    <source>
        <dbReference type="Proteomes" id="UP001262835"/>
    </source>
</evidence>
<proteinExistence type="inferred from homology"/>
<keyword evidence="2" id="KW-0547">Nucleotide-binding</keyword>
<gene>
    <name evidence="5" type="ORF">Q9S78_05340</name>
</gene>
<keyword evidence="4" id="KW-0143">Chaperone</keyword>
<reference evidence="5 6" key="1">
    <citation type="submission" date="2023-08" db="EMBL/GenBank/DDBJ databases">
        <title>Microbacterium aquilitoris sp. nov. and Microbacterium gwkjibeachense sp. nov., isolated from beach.</title>
        <authorList>
            <person name="Lee S.D."/>
            <person name="Yang H."/>
            <person name="Kim I."/>
        </authorList>
    </citation>
    <scope>NUCLEOTIDE SEQUENCE [LARGE SCALE GENOMIC DNA]</scope>
    <source>
        <strain evidence="5 6">KSW-18</strain>
    </source>
</reference>
<dbReference type="Gene3D" id="3.30.565.10">
    <property type="entry name" value="Histidine kinase-like ATPase, C-terminal domain"/>
    <property type="match status" value="1"/>
</dbReference>
<dbReference type="SUPFAM" id="SSF55874">
    <property type="entry name" value="ATPase domain of HSP90 chaperone/DNA topoisomerase II/histidine kinase"/>
    <property type="match status" value="1"/>
</dbReference>
<evidence type="ECO:0000313" key="5">
    <source>
        <dbReference type="EMBL" id="MDT3330088.1"/>
    </source>
</evidence>
<name>A0ABU3GHB0_9MICO</name>
<evidence type="ECO:0000256" key="2">
    <source>
        <dbReference type="ARBA" id="ARBA00022741"/>
    </source>
</evidence>
<dbReference type="NCBIfam" id="NF010683">
    <property type="entry name" value="PRK14083.1"/>
    <property type="match status" value="1"/>
</dbReference>
<accession>A0ABU3GHB0</accession>
<evidence type="ECO:0000256" key="3">
    <source>
        <dbReference type="ARBA" id="ARBA00022840"/>
    </source>
</evidence>
<dbReference type="Proteomes" id="UP001262835">
    <property type="component" value="Unassembled WGS sequence"/>
</dbReference>
<protein>
    <submittedName>
        <fullName evidence="5">HSP90 family protein</fullName>
    </submittedName>
</protein>
<comment type="similarity">
    <text evidence="1">Belongs to the heat shock protein 90 family.</text>
</comment>
<dbReference type="RefSeq" id="WP_311869323.1">
    <property type="nucleotide sequence ID" value="NZ_JAUZVT010000001.1"/>
</dbReference>
<dbReference type="InterPro" id="IPR036890">
    <property type="entry name" value="HATPase_C_sf"/>
</dbReference>
<evidence type="ECO:0000256" key="1">
    <source>
        <dbReference type="ARBA" id="ARBA00008239"/>
    </source>
</evidence>
<dbReference type="EMBL" id="JAUZVT010000001">
    <property type="protein sequence ID" value="MDT3330088.1"/>
    <property type="molecule type" value="Genomic_DNA"/>
</dbReference>
<sequence length="605" mass="65732">MTDSTAAQQFQVDLRGVIDLLSRHIYSSPRVFLRELLQNAVDAIAARRALDGGGGRIRITPVSDGSTEFVMRDDGVGLTETEVADLLATVGRSSKRDIFDLPRGDFLGQFGIGMLSCFMVCDTIVIRSRSAAGSAAVEWTGHSDGTFAVAPYAQDIPVGTSVHLTPRADTRALLGTSTVMELAETFGRYLPHTVVVDLPGGGETTVTEPAPFLDGDVERQLAYGRELIGAEPLDVIPLHVPGTQTRGVAFVLPFAPPPTARQSTRVYLRRMLLTERADELLPAWAFFARAVVDSGSLHPTASRESLVDDDALEQTRQEIGEAIRRWILDAALQDPLRLSQFVSIHEVALKSLVRHDDELARFIVRWLSVDTTAGRLRIEEIARRFPLVRYAESVDEFRQVASMTSAGGILVNGGYLYDADLVRRIPELFPGVEVERVDVVGEIDRLDLAPLDDRAAATALEDRARAALEDVDVAVRTFERPELPGLFVADPEVLRALDRGRARSAGGALWGGVLDRAASVVSGRGAEEPAARLCLNWTNPVIRKLAATPAGRVFDLSVQLLYVQSLLAGHHPLGPRDRTMMSTALSELVDRAIDTDIPPATEGAS</sequence>
<dbReference type="InterPro" id="IPR001404">
    <property type="entry name" value="Hsp90_fam"/>
</dbReference>
<dbReference type="PANTHER" id="PTHR11528">
    <property type="entry name" value="HEAT SHOCK PROTEIN 90 FAMILY MEMBER"/>
    <property type="match status" value="1"/>
</dbReference>
<dbReference type="Pfam" id="PF13589">
    <property type="entry name" value="HATPase_c_3"/>
    <property type="match status" value="1"/>
</dbReference>
<comment type="caution">
    <text evidence="5">The sequence shown here is derived from an EMBL/GenBank/DDBJ whole genome shotgun (WGS) entry which is preliminary data.</text>
</comment>
<dbReference type="InterPro" id="IPR020568">
    <property type="entry name" value="Ribosomal_Su5_D2-typ_SF"/>
</dbReference>
<organism evidence="5 6">
    <name type="scientific">Microbacterium aquilitoris</name>
    <dbReference type="NCBI Taxonomy" id="3067307"/>
    <lineage>
        <taxon>Bacteria</taxon>
        <taxon>Bacillati</taxon>
        <taxon>Actinomycetota</taxon>
        <taxon>Actinomycetes</taxon>
        <taxon>Micrococcales</taxon>
        <taxon>Microbacteriaceae</taxon>
        <taxon>Microbacterium</taxon>
    </lineage>
</organism>
<dbReference type="PIRSF" id="PIRSF002583">
    <property type="entry name" value="Hsp90"/>
    <property type="match status" value="1"/>
</dbReference>
<dbReference type="Pfam" id="PF00183">
    <property type="entry name" value="HSP90"/>
    <property type="match status" value="1"/>
</dbReference>
<evidence type="ECO:0000256" key="4">
    <source>
        <dbReference type="ARBA" id="ARBA00023186"/>
    </source>
</evidence>
<keyword evidence="6" id="KW-1185">Reference proteome</keyword>